<feature type="compositionally biased region" description="Pro residues" evidence="14">
    <location>
        <begin position="1006"/>
        <end position="1018"/>
    </location>
</feature>
<dbReference type="GO" id="GO:0030127">
    <property type="term" value="C:COPII vesicle coat"/>
    <property type="evidence" value="ECO:0007669"/>
    <property type="project" value="TreeGrafter"/>
</dbReference>
<keyword evidence="10" id="KW-0931">ER-Golgi transport</keyword>
<dbReference type="Gene3D" id="2.130.10.10">
    <property type="entry name" value="YVTN repeat-like/Quinoprotein amine dehydrogenase"/>
    <property type="match status" value="1"/>
</dbReference>
<feature type="region of interest" description="Disordered" evidence="14">
    <location>
        <begin position="791"/>
        <end position="1109"/>
    </location>
</feature>
<comment type="similarity">
    <text evidence="3">Belongs to the WD repeat SEC31 family.</text>
</comment>
<proteinExistence type="inferred from homology"/>
<feature type="compositionally biased region" description="Pro residues" evidence="14">
    <location>
        <begin position="930"/>
        <end position="958"/>
    </location>
</feature>
<dbReference type="EMBL" id="KN880562">
    <property type="protein sequence ID" value="KIY66197.1"/>
    <property type="molecule type" value="Genomic_DNA"/>
</dbReference>
<keyword evidence="11" id="KW-0653">Protein transport</keyword>
<evidence type="ECO:0000256" key="10">
    <source>
        <dbReference type="ARBA" id="ARBA00022892"/>
    </source>
</evidence>
<evidence type="ECO:0000256" key="12">
    <source>
        <dbReference type="ARBA" id="ARBA00025471"/>
    </source>
</evidence>
<dbReference type="Proteomes" id="UP000054007">
    <property type="component" value="Unassembled WGS sequence"/>
</dbReference>
<feature type="region of interest" description="Disordered" evidence="14">
    <location>
        <begin position="39"/>
        <end position="96"/>
    </location>
</feature>
<sequence length="1200" mass="126334">MLTTIPRTAAFSWGPGRQLVTGSEGALEIWDLLDFESKSSNASTTTKKSKKPAEKSGAAFFDEPAVGEEQEDDETPAEEDAEVDDEGEGPKPRGLVRETGRFLNVAWGAANVIAAGMEGGELKLWDSSKILSGEDALLATHQRPVRNLQFGPIQSHLLATGGGPGEVYIWDVNTPDGAPYAPTNGKADAEGVKWNRVVAHVLGGVGSSGAVVWDLRGKREVVRLPGGRMSDLEWCPDNATKVATACEDDATPVVQLWDLRHARAPEQVYSHHTLGVRSLSWNAHDSTFLLSSGKEGRAVCFNATSGETLGEVIGQGVVSWSPSQPGLAAFAGDSAVRILPPQNLEREKEDIGGGEDFFDVASSEGEGLGLTQAGKWMGSHGGASWGFGGRLVSFAPEGKSVKIRHVVWEGEKVERAQRLVDAIKKGDGEGGLKDLGILSELFEGDVKTRVAKLLGNDQDETEVEEEEKAAEDDDFFSSTHTDSTPYTIDTTDPVSRALTKGDIARAVKACVKEGRWTEALLLARKGSSELLDETEKLYFSREAGTLSSSESLVRSVVRGDIGDVVRRGEGWRDVLSIVSRFAAPTEPKEETFPVLVEQMGERWSEEQLWVLGGRLDKLVDVWGAGDDGLEGLMERVAVFRGATGFVDPDLPRQASASTEDEELPKWKFAKLYDKYLEYVDVLVGQGKEDDARIFLEFVPAAYEGSKAIRERLGVRSVPANVAASTASARTTVKSGYAPSTTTTAPAYGNAGASLSSLASQPAPPATFGGYPNPYQNGHAAAGFAAPTAPTTGPYAPAAPPTGPYAPPPHAVSTSMPPPGPYNASSSVAPPAMRTAPPPPPKRDNQGWNDAPVLKNTPAPPRKSGTPAPITSPFANQSPYDRPSSRGLMGSPPPPPMRGVTSPPPPPPQGGPSRPGSTIQPPMGGRLTPTQRPPGPYAPPPVSSRPPSGPSFSGMPPPQQGAFTAGGHFAAPVPPPGQGFAPPPGGGRGFSVPTAGPQFIDSGLPAGGPPNPYGPPPPGQSGFAPPSQAGFAPPGQPGFSPTAQPGPYGPPTVQSGFGGPPPPPSAAGIVPPPPGGPSGGARVAPPPKAKEEKKPEPPKYPSGDRSHIPDRLRTAFEVFESELRRTGGAQQRDLEKRLTPLFDAMNCETLKSSTEDGLRVMSQAMAAHDRPAALALHVEMLTRGDGDVSWMTALKQLIVRL</sequence>
<evidence type="ECO:0000256" key="5">
    <source>
        <dbReference type="ARBA" id="ARBA00021236"/>
    </source>
</evidence>
<reference evidence="15 16" key="1">
    <citation type="journal article" date="2015" name="Fungal Genet. Biol.">
        <title>Evolution of novel wood decay mechanisms in Agaricales revealed by the genome sequences of Fistulina hepatica and Cylindrobasidium torrendii.</title>
        <authorList>
            <person name="Floudas D."/>
            <person name="Held B.W."/>
            <person name="Riley R."/>
            <person name="Nagy L.G."/>
            <person name="Koehler G."/>
            <person name="Ransdell A.S."/>
            <person name="Younus H."/>
            <person name="Chow J."/>
            <person name="Chiniquy J."/>
            <person name="Lipzen A."/>
            <person name="Tritt A."/>
            <person name="Sun H."/>
            <person name="Haridas S."/>
            <person name="LaButti K."/>
            <person name="Ohm R.A."/>
            <person name="Kues U."/>
            <person name="Blanchette R.A."/>
            <person name="Grigoriev I.V."/>
            <person name="Minto R.E."/>
            <person name="Hibbett D.S."/>
        </authorList>
    </citation>
    <scope>NUCLEOTIDE SEQUENCE [LARGE SCALE GENOMIC DNA]</scope>
    <source>
        <strain evidence="15 16">FP15055 ss-10</strain>
    </source>
</reference>
<evidence type="ECO:0000256" key="13">
    <source>
        <dbReference type="PROSITE-ProRule" id="PRU00221"/>
    </source>
</evidence>
<feature type="repeat" description="WD" evidence="13">
    <location>
        <begin position="138"/>
        <end position="174"/>
    </location>
</feature>
<feature type="compositionally biased region" description="Pro residues" evidence="14">
    <location>
        <begin position="890"/>
        <end position="909"/>
    </location>
</feature>
<dbReference type="OrthoDB" id="542917at2759"/>
<name>A0A0D7B6T8_9AGAR</name>
<dbReference type="AlphaFoldDB" id="A0A0D7B6T8"/>
<dbReference type="GO" id="GO:0015031">
    <property type="term" value="P:protein transport"/>
    <property type="evidence" value="ECO:0007669"/>
    <property type="project" value="UniProtKB-KW"/>
</dbReference>
<feature type="compositionally biased region" description="Pro residues" evidence="14">
    <location>
        <begin position="796"/>
        <end position="820"/>
    </location>
</feature>
<keyword evidence="7 13" id="KW-0853">WD repeat</keyword>
<gene>
    <name evidence="15" type="ORF">CYLTODRAFT_491663</name>
</gene>
<dbReference type="InterPro" id="IPR001680">
    <property type="entry name" value="WD40_rpt"/>
</dbReference>
<evidence type="ECO:0000256" key="14">
    <source>
        <dbReference type="SAM" id="MobiDB-lite"/>
    </source>
</evidence>
<dbReference type="Gene3D" id="1.20.940.10">
    <property type="entry name" value="Functional domain of the splicing factor Prp18"/>
    <property type="match status" value="1"/>
</dbReference>
<evidence type="ECO:0000256" key="8">
    <source>
        <dbReference type="ARBA" id="ARBA00022737"/>
    </source>
</evidence>
<comment type="function">
    <text evidence="12">Component of the coat protein complex II (COPII) which promotes the formation of transport vesicles from the endoplasmic reticulum (ER). The coat has two main functions, the physical deformation of the endoplasmic reticulum membrane into vesicles and the selection of cargo molecules.</text>
</comment>
<feature type="compositionally biased region" description="Basic and acidic residues" evidence="14">
    <location>
        <begin position="1087"/>
        <end position="1109"/>
    </location>
</feature>
<feature type="compositionally biased region" description="Acidic residues" evidence="14">
    <location>
        <begin position="457"/>
        <end position="475"/>
    </location>
</feature>
<dbReference type="Gene3D" id="1.25.40.1030">
    <property type="match status" value="1"/>
</dbReference>
<feature type="compositionally biased region" description="Pro residues" evidence="14">
    <location>
        <begin position="971"/>
        <end position="984"/>
    </location>
</feature>
<dbReference type="GO" id="GO:0007029">
    <property type="term" value="P:endoplasmic reticulum organization"/>
    <property type="evidence" value="ECO:0007669"/>
    <property type="project" value="TreeGrafter"/>
</dbReference>
<dbReference type="PROSITE" id="PS50082">
    <property type="entry name" value="WD_REPEATS_2"/>
    <property type="match status" value="1"/>
</dbReference>
<organism evidence="15 16">
    <name type="scientific">Cylindrobasidium torrendii FP15055 ss-10</name>
    <dbReference type="NCBI Taxonomy" id="1314674"/>
    <lineage>
        <taxon>Eukaryota</taxon>
        <taxon>Fungi</taxon>
        <taxon>Dikarya</taxon>
        <taxon>Basidiomycota</taxon>
        <taxon>Agaricomycotina</taxon>
        <taxon>Agaricomycetes</taxon>
        <taxon>Agaricomycetidae</taxon>
        <taxon>Agaricales</taxon>
        <taxon>Marasmiineae</taxon>
        <taxon>Physalacriaceae</taxon>
        <taxon>Cylindrobasidium</taxon>
    </lineage>
</organism>
<dbReference type="InterPro" id="IPR036322">
    <property type="entry name" value="WD40_repeat_dom_sf"/>
</dbReference>
<evidence type="ECO:0000256" key="9">
    <source>
        <dbReference type="ARBA" id="ARBA00022824"/>
    </source>
</evidence>
<dbReference type="SMART" id="SM00320">
    <property type="entry name" value="WD40"/>
    <property type="match status" value="4"/>
</dbReference>
<dbReference type="PANTHER" id="PTHR13923">
    <property type="entry name" value="SEC31-RELATED PROTEIN"/>
    <property type="match status" value="1"/>
</dbReference>
<keyword evidence="8" id="KW-0677">Repeat</keyword>
<dbReference type="InterPro" id="IPR040251">
    <property type="entry name" value="SEC31-like"/>
</dbReference>
<dbReference type="SUPFAM" id="SSF50978">
    <property type="entry name" value="WD40 repeat-like"/>
    <property type="match status" value="1"/>
</dbReference>
<protein>
    <recommendedName>
        <fullName evidence="5">Protein transport protein SEC31</fullName>
    </recommendedName>
    <alternativeName>
        <fullName evidence="4">Protein transport protein sec31</fullName>
    </alternativeName>
</protein>
<dbReference type="GO" id="GO:0070971">
    <property type="term" value="C:endoplasmic reticulum exit site"/>
    <property type="evidence" value="ECO:0007669"/>
    <property type="project" value="TreeGrafter"/>
</dbReference>
<dbReference type="PANTHER" id="PTHR13923:SF11">
    <property type="entry name" value="SECRETORY 31, ISOFORM D"/>
    <property type="match status" value="1"/>
</dbReference>
<dbReference type="STRING" id="1314674.A0A0D7B6T8"/>
<dbReference type="GO" id="GO:0090110">
    <property type="term" value="P:COPII-coated vesicle cargo loading"/>
    <property type="evidence" value="ECO:0007669"/>
    <property type="project" value="TreeGrafter"/>
</dbReference>
<evidence type="ECO:0000256" key="3">
    <source>
        <dbReference type="ARBA" id="ARBA00009358"/>
    </source>
</evidence>
<feature type="compositionally biased region" description="Acidic residues" evidence="14">
    <location>
        <begin position="65"/>
        <end position="87"/>
    </location>
</feature>
<dbReference type="InterPro" id="IPR015943">
    <property type="entry name" value="WD40/YVTN_repeat-like_dom_sf"/>
</dbReference>
<evidence type="ECO:0000256" key="7">
    <source>
        <dbReference type="ARBA" id="ARBA00022574"/>
    </source>
</evidence>
<keyword evidence="6" id="KW-0813">Transport</keyword>
<dbReference type="PROSITE" id="PS50294">
    <property type="entry name" value="WD_REPEATS_REGION"/>
    <property type="match status" value="1"/>
</dbReference>
<evidence type="ECO:0000256" key="2">
    <source>
        <dbReference type="ARBA" id="ARBA00004299"/>
    </source>
</evidence>
<evidence type="ECO:0000256" key="6">
    <source>
        <dbReference type="ARBA" id="ARBA00022448"/>
    </source>
</evidence>
<comment type="subcellular location">
    <subcellularLocation>
        <location evidence="2">Cytoplasmic vesicle</location>
        <location evidence="2">COPII-coated vesicle membrane</location>
        <topology evidence="2">Peripheral membrane protein</topology>
        <orientation evidence="2">Cytoplasmic side</orientation>
    </subcellularLocation>
    <subcellularLocation>
        <location evidence="1">Endoplasmic reticulum</location>
    </subcellularLocation>
</comment>
<evidence type="ECO:0000313" key="16">
    <source>
        <dbReference type="Proteomes" id="UP000054007"/>
    </source>
</evidence>
<evidence type="ECO:0000256" key="11">
    <source>
        <dbReference type="ARBA" id="ARBA00022927"/>
    </source>
</evidence>
<evidence type="ECO:0000256" key="4">
    <source>
        <dbReference type="ARBA" id="ARBA00013507"/>
    </source>
</evidence>
<feature type="compositionally biased region" description="Pro residues" evidence="14">
    <location>
        <begin position="1058"/>
        <end position="1075"/>
    </location>
</feature>
<dbReference type="GO" id="GO:0005198">
    <property type="term" value="F:structural molecule activity"/>
    <property type="evidence" value="ECO:0007669"/>
    <property type="project" value="TreeGrafter"/>
</dbReference>
<keyword evidence="9" id="KW-0256">Endoplasmic reticulum</keyword>
<keyword evidence="16" id="KW-1185">Reference proteome</keyword>
<evidence type="ECO:0000256" key="1">
    <source>
        <dbReference type="ARBA" id="ARBA00004240"/>
    </source>
</evidence>
<evidence type="ECO:0000313" key="15">
    <source>
        <dbReference type="EMBL" id="KIY66197.1"/>
    </source>
</evidence>
<accession>A0A0D7B6T8</accession>
<feature type="region of interest" description="Disordered" evidence="14">
    <location>
        <begin position="457"/>
        <end position="488"/>
    </location>
</feature>